<reference evidence="1" key="1">
    <citation type="journal article" date="2020" name="Stud. Mycol.">
        <title>101 Dothideomycetes genomes: a test case for predicting lifestyles and emergence of pathogens.</title>
        <authorList>
            <person name="Haridas S."/>
            <person name="Albert R."/>
            <person name="Binder M."/>
            <person name="Bloem J."/>
            <person name="Labutti K."/>
            <person name="Salamov A."/>
            <person name="Andreopoulos B."/>
            <person name="Baker S."/>
            <person name="Barry K."/>
            <person name="Bills G."/>
            <person name="Bluhm B."/>
            <person name="Cannon C."/>
            <person name="Castanera R."/>
            <person name="Culley D."/>
            <person name="Daum C."/>
            <person name="Ezra D."/>
            <person name="Gonzalez J."/>
            <person name="Henrissat B."/>
            <person name="Kuo A."/>
            <person name="Liang C."/>
            <person name="Lipzen A."/>
            <person name="Lutzoni F."/>
            <person name="Magnuson J."/>
            <person name="Mondo S."/>
            <person name="Nolan M."/>
            <person name="Ohm R."/>
            <person name="Pangilinan J."/>
            <person name="Park H.-J."/>
            <person name="Ramirez L."/>
            <person name="Alfaro M."/>
            <person name="Sun H."/>
            <person name="Tritt A."/>
            <person name="Yoshinaga Y."/>
            <person name="Zwiers L.-H."/>
            <person name="Turgeon B."/>
            <person name="Goodwin S."/>
            <person name="Spatafora J."/>
            <person name="Crous P."/>
            <person name="Grigoriev I."/>
        </authorList>
    </citation>
    <scope>NUCLEOTIDE SEQUENCE</scope>
    <source>
        <strain evidence="1">CBS 116005</strain>
    </source>
</reference>
<sequence>MAIFSDLPLNVKDRIFSYFFHHEPAIIHDLPVGSIIVAAGTGQTTYETAEGRTTYFALSTCRIRQEIHQQYQFTSYTGLATRLLQVNREWYNIGVGHLYNRTFAFAGSANSCLAFLHDHRRAACRIARCTIFLGPAASYTWQEFIEESPSKWRDHQIEDSTHSADRRAFAQELATYIKSKHQQRDNITVRRTVGCAARRLEASCYWLKRKGNRRRRR</sequence>
<dbReference type="OrthoDB" id="3913421at2759"/>
<dbReference type="Proteomes" id="UP000799436">
    <property type="component" value="Unassembled WGS sequence"/>
</dbReference>
<accession>A0A6G1LG82</accession>
<proteinExistence type="predicted"/>
<gene>
    <name evidence="1" type="ORF">EJ03DRAFT_334454</name>
</gene>
<keyword evidence="2" id="KW-1185">Reference proteome</keyword>
<evidence type="ECO:0000313" key="1">
    <source>
        <dbReference type="EMBL" id="KAF2771866.1"/>
    </source>
</evidence>
<protein>
    <submittedName>
        <fullName evidence="1">Uncharacterized protein</fullName>
    </submittedName>
</protein>
<evidence type="ECO:0000313" key="2">
    <source>
        <dbReference type="Proteomes" id="UP000799436"/>
    </source>
</evidence>
<dbReference type="EMBL" id="ML995817">
    <property type="protein sequence ID" value="KAF2771866.1"/>
    <property type="molecule type" value="Genomic_DNA"/>
</dbReference>
<name>A0A6G1LG82_9PEZI</name>
<organism evidence="1 2">
    <name type="scientific">Teratosphaeria nubilosa</name>
    <dbReference type="NCBI Taxonomy" id="161662"/>
    <lineage>
        <taxon>Eukaryota</taxon>
        <taxon>Fungi</taxon>
        <taxon>Dikarya</taxon>
        <taxon>Ascomycota</taxon>
        <taxon>Pezizomycotina</taxon>
        <taxon>Dothideomycetes</taxon>
        <taxon>Dothideomycetidae</taxon>
        <taxon>Mycosphaerellales</taxon>
        <taxon>Teratosphaeriaceae</taxon>
        <taxon>Teratosphaeria</taxon>
    </lineage>
</organism>
<dbReference type="AlphaFoldDB" id="A0A6G1LG82"/>